<organism evidence="2 3">
    <name type="scientific">Laedolimicola ammoniilytica</name>
    <dbReference type="NCBI Taxonomy" id="2981771"/>
    <lineage>
        <taxon>Bacteria</taxon>
        <taxon>Bacillati</taxon>
        <taxon>Bacillota</taxon>
        <taxon>Clostridia</taxon>
        <taxon>Lachnospirales</taxon>
        <taxon>Lachnospiraceae</taxon>
        <taxon>Laedolimicola</taxon>
    </lineage>
</organism>
<evidence type="ECO:0000313" key="3">
    <source>
        <dbReference type="Proteomes" id="UP001652461"/>
    </source>
</evidence>
<feature type="transmembrane region" description="Helical" evidence="1">
    <location>
        <begin position="7"/>
        <end position="26"/>
    </location>
</feature>
<feature type="transmembrane region" description="Helical" evidence="1">
    <location>
        <begin position="279"/>
        <end position="297"/>
    </location>
</feature>
<dbReference type="EMBL" id="JAOQKC010000006">
    <property type="protein sequence ID" value="MCU6696490.1"/>
    <property type="molecule type" value="Genomic_DNA"/>
</dbReference>
<keyword evidence="1" id="KW-0472">Membrane</keyword>
<evidence type="ECO:0000313" key="2">
    <source>
        <dbReference type="EMBL" id="MCU6696490.1"/>
    </source>
</evidence>
<protein>
    <recommendedName>
        <fullName evidence="4">Glycosyltransferase RgtA/B/C/D-like domain-containing protein</fullName>
    </recommendedName>
</protein>
<evidence type="ECO:0000256" key="1">
    <source>
        <dbReference type="SAM" id="Phobius"/>
    </source>
</evidence>
<dbReference type="Proteomes" id="UP001652461">
    <property type="component" value="Unassembled WGS sequence"/>
</dbReference>
<feature type="transmembrane region" description="Helical" evidence="1">
    <location>
        <begin position="191"/>
        <end position="211"/>
    </location>
</feature>
<keyword evidence="1" id="KW-0812">Transmembrane</keyword>
<proteinExistence type="predicted"/>
<keyword evidence="3" id="KW-1185">Reference proteome</keyword>
<name>A0ABT2RWS1_9FIRM</name>
<dbReference type="RefSeq" id="WP_158362825.1">
    <property type="nucleotide sequence ID" value="NZ_JAOQKC010000006.1"/>
</dbReference>
<keyword evidence="1" id="KW-1133">Transmembrane helix</keyword>
<gene>
    <name evidence="2" type="ORF">OCV63_06200</name>
</gene>
<feature type="transmembrane region" description="Helical" evidence="1">
    <location>
        <begin position="255"/>
        <end position="272"/>
    </location>
</feature>
<reference evidence="2 3" key="1">
    <citation type="journal article" date="2021" name="ISME Commun">
        <title>Automated analysis of genomic sequences facilitates high-throughput and comprehensive description of bacteria.</title>
        <authorList>
            <person name="Hitch T.C.A."/>
        </authorList>
    </citation>
    <scope>NUCLEOTIDE SEQUENCE [LARGE SCALE GENOMIC DNA]</scope>
    <source>
        <strain evidence="2 3">Sanger_04</strain>
    </source>
</reference>
<sequence length="495" mass="55965">MEKTKKRFWPILLLAVYLAVNMALILHHENWRDEAQAWQIAGLLDLKGLFAQLKYEGHPCLWYLILMPFAKLHAPFGSMNGISLVLMAVAAWLMLTRAPFSMPVRVLTVFSGFFLYYYPVISRSYALVPPLLALLALCYPRRMEKPLPYGILLALLTQTHIYMLGLSAALSFFWLLEILREIPLKKPENRVRLCAVFLNLASGLFLIWELFGSTDRNTGVNIHISSTLSSNLHRMSVASQWASGFAVGGGISDETWKILVFVIALCFLLLLLWSWKETLILAAAVGSQVLMFTYVYLPSEQKAMLLVHELIFILWLILEKKKASGEREETDWRRKGNRAAAVGFQALLAVLCLLSVDGHRGAMESDWKEPYSAGKDAAAYIEKEIPQEALLVTAGDVPAYAVAAYAPDRTLWYPLTEAPITFSVWNESREETIGYEEMLERIRSHYPEVQSFWLLTGGQNNIEGLEEALADTVPVFREDALISEESVRIYDISGF</sequence>
<accession>A0ABT2RWS1</accession>
<comment type="caution">
    <text evidence="2">The sequence shown here is derived from an EMBL/GenBank/DDBJ whole genome shotgun (WGS) entry which is preliminary data.</text>
</comment>
<feature type="transmembrane region" description="Helical" evidence="1">
    <location>
        <begin position="76"/>
        <end position="95"/>
    </location>
</feature>
<feature type="transmembrane region" description="Helical" evidence="1">
    <location>
        <begin position="149"/>
        <end position="179"/>
    </location>
</feature>
<evidence type="ECO:0008006" key="4">
    <source>
        <dbReference type="Google" id="ProtNLM"/>
    </source>
</evidence>